<dbReference type="PANTHER" id="PTHR45663">
    <property type="entry name" value="GEO12009P1"/>
    <property type="match status" value="1"/>
</dbReference>
<dbReference type="Proteomes" id="UP000598271">
    <property type="component" value="Unassembled WGS sequence"/>
</dbReference>
<dbReference type="GO" id="GO:0005829">
    <property type="term" value="C:cytosol"/>
    <property type="evidence" value="ECO:0007669"/>
    <property type="project" value="TreeGrafter"/>
</dbReference>
<reference evidence="7 8" key="1">
    <citation type="journal article" date="2014" name="Int. J. Syst. Evol. Microbiol.">
        <title>Complete genome sequence of Corynebacterium casei LMG S-19264T (=DSM 44701T), isolated from a smear-ripened cheese.</title>
        <authorList>
            <consortium name="US DOE Joint Genome Institute (JGI-PGF)"/>
            <person name="Walter F."/>
            <person name="Albersmeier A."/>
            <person name="Kalinowski J."/>
            <person name="Ruckert C."/>
        </authorList>
    </citation>
    <scope>NUCLEOTIDE SEQUENCE [LARGE SCALE GENOMIC DNA]</scope>
    <source>
        <strain evidence="7 8">KCTC 12866</strain>
    </source>
</reference>
<evidence type="ECO:0000313" key="7">
    <source>
        <dbReference type="EMBL" id="GHB53616.1"/>
    </source>
</evidence>
<dbReference type="GO" id="GO:0045454">
    <property type="term" value="P:cell redox homeostasis"/>
    <property type="evidence" value="ECO:0007669"/>
    <property type="project" value="TreeGrafter"/>
</dbReference>
<keyword evidence="2" id="KW-0249">Electron transport</keyword>
<evidence type="ECO:0000256" key="1">
    <source>
        <dbReference type="ARBA" id="ARBA00022448"/>
    </source>
</evidence>
<dbReference type="InterPro" id="IPR001763">
    <property type="entry name" value="Rhodanese-like_dom"/>
</dbReference>
<dbReference type="Pfam" id="PF00085">
    <property type="entry name" value="Thioredoxin"/>
    <property type="match status" value="1"/>
</dbReference>
<dbReference type="Gene3D" id="3.40.250.10">
    <property type="entry name" value="Rhodanese-like domain"/>
    <property type="match status" value="1"/>
</dbReference>
<proteinExistence type="predicted"/>
<dbReference type="PROSITE" id="PS50206">
    <property type="entry name" value="RHODANESE_3"/>
    <property type="match status" value="1"/>
</dbReference>
<comment type="caution">
    <text evidence="7">The sequence shown here is derived from an EMBL/GenBank/DDBJ whole genome shotgun (WGS) entry which is preliminary data.</text>
</comment>
<dbReference type="PROSITE" id="PS00194">
    <property type="entry name" value="THIOREDOXIN_1"/>
    <property type="match status" value="1"/>
</dbReference>
<dbReference type="AlphaFoldDB" id="A0A8J3G789"/>
<keyword evidence="1" id="KW-0813">Transport</keyword>
<dbReference type="InterPro" id="IPR036873">
    <property type="entry name" value="Rhodanese-like_dom_sf"/>
</dbReference>
<accession>A0A8J3G789</accession>
<dbReference type="SUPFAM" id="SSF52833">
    <property type="entry name" value="Thioredoxin-like"/>
    <property type="match status" value="1"/>
</dbReference>
<feature type="domain" description="Rhodanese" evidence="5">
    <location>
        <begin position="19"/>
        <end position="109"/>
    </location>
</feature>
<dbReference type="Gene3D" id="3.40.30.10">
    <property type="entry name" value="Glutaredoxin"/>
    <property type="match status" value="1"/>
</dbReference>
<keyword evidence="3" id="KW-1015">Disulfide bond</keyword>
<dbReference type="GO" id="GO:0015035">
    <property type="term" value="F:protein-disulfide reductase activity"/>
    <property type="evidence" value="ECO:0007669"/>
    <property type="project" value="TreeGrafter"/>
</dbReference>
<evidence type="ECO:0000259" key="5">
    <source>
        <dbReference type="PROSITE" id="PS50206"/>
    </source>
</evidence>
<evidence type="ECO:0000256" key="4">
    <source>
        <dbReference type="ARBA" id="ARBA00023284"/>
    </source>
</evidence>
<name>A0A8J3G789_9BACT</name>
<gene>
    <name evidence="7" type="ORF">GCM10007390_03030</name>
</gene>
<protein>
    <submittedName>
        <fullName evidence="7">Thioredoxin</fullName>
    </submittedName>
</protein>
<evidence type="ECO:0000259" key="6">
    <source>
        <dbReference type="PROSITE" id="PS51352"/>
    </source>
</evidence>
<dbReference type="CDD" id="cd02947">
    <property type="entry name" value="TRX_family"/>
    <property type="match status" value="1"/>
</dbReference>
<dbReference type="InterPro" id="IPR036249">
    <property type="entry name" value="Thioredoxin-like_sf"/>
</dbReference>
<dbReference type="EMBL" id="BMXF01000001">
    <property type="protein sequence ID" value="GHB53616.1"/>
    <property type="molecule type" value="Genomic_DNA"/>
</dbReference>
<evidence type="ECO:0000256" key="3">
    <source>
        <dbReference type="ARBA" id="ARBA00023157"/>
    </source>
</evidence>
<dbReference type="InterPro" id="IPR013766">
    <property type="entry name" value="Thioredoxin_domain"/>
</dbReference>
<dbReference type="InterPro" id="IPR017937">
    <property type="entry name" value="Thioredoxin_CS"/>
</dbReference>
<sequence>MGYAQVPLAVDAFNQKLADTPQGQLLDVRTPDEYEQGHLAKSQNLDVKDPVFVQKLATLDKDKPVFVYCLSGGRSGKAAKLLVDNGFKEVYDMQGGFLKWSSAKLPFEKDKNAIAAPTGMSQEEFNKLTASNQPVLIDFYAPWCAPCKKMMPTIEKLTREYAGKATIKTINYDENKALAQSLQVDEIPVFLLYKNGKLLWRGLGEMPEKEFREVIEGNM</sequence>
<organism evidence="7 8">
    <name type="scientific">Persicitalea jodogahamensis</name>
    <dbReference type="NCBI Taxonomy" id="402147"/>
    <lineage>
        <taxon>Bacteria</taxon>
        <taxon>Pseudomonadati</taxon>
        <taxon>Bacteroidota</taxon>
        <taxon>Cytophagia</taxon>
        <taxon>Cytophagales</taxon>
        <taxon>Spirosomataceae</taxon>
        <taxon>Persicitalea</taxon>
    </lineage>
</organism>
<dbReference type="Pfam" id="PF00581">
    <property type="entry name" value="Rhodanese"/>
    <property type="match status" value="1"/>
</dbReference>
<feature type="domain" description="Thioredoxin" evidence="6">
    <location>
        <begin position="105"/>
        <end position="219"/>
    </location>
</feature>
<dbReference type="SUPFAM" id="SSF52821">
    <property type="entry name" value="Rhodanese/Cell cycle control phosphatase"/>
    <property type="match status" value="1"/>
</dbReference>
<dbReference type="PANTHER" id="PTHR45663:SF11">
    <property type="entry name" value="GEO12009P1"/>
    <property type="match status" value="1"/>
</dbReference>
<dbReference type="SMART" id="SM00450">
    <property type="entry name" value="RHOD"/>
    <property type="match status" value="1"/>
</dbReference>
<evidence type="ECO:0000313" key="8">
    <source>
        <dbReference type="Proteomes" id="UP000598271"/>
    </source>
</evidence>
<dbReference type="CDD" id="cd00158">
    <property type="entry name" value="RHOD"/>
    <property type="match status" value="1"/>
</dbReference>
<keyword evidence="8" id="KW-1185">Reference proteome</keyword>
<evidence type="ECO:0000256" key="2">
    <source>
        <dbReference type="ARBA" id="ARBA00022982"/>
    </source>
</evidence>
<dbReference type="PROSITE" id="PS51352">
    <property type="entry name" value="THIOREDOXIN_2"/>
    <property type="match status" value="1"/>
</dbReference>
<dbReference type="PRINTS" id="PR00421">
    <property type="entry name" value="THIOREDOXIN"/>
</dbReference>
<keyword evidence="4" id="KW-0676">Redox-active center</keyword>